<dbReference type="Proteomes" id="UP001165064">
    <property type="component" value="Unassembled WGS sequence"/>
</dbReference>
<gene>
    <name evidence="1" type="ORF">Amon02_001252000</name>
</gene>
<sequence length="97" mass="10920">MECYTYTKPFSIFRTLPKQVKNVQLGDVVGDIFSSLYEHLSYNSFTIFWSPNIDIVAGGHIDLVSKQLFNMEKAENGNGHKYEIGNMGPIIQDGEDG</sequence>
<keyword evidence="2" id="KW-1185">Reference proteome</keyword>
<organism evidence="1 2">
    <name type="scientific">Ambrosiozyma monospora</name>
    <name type="common">Yeast</name>
    <name type="synonym">Endomycopsis monosporus</name>
    <dbReference type="NCBI Taxonomy" id="43982"/>
    <lineage>
        <taxon>Eukaryota</taxon>
        <taxon>Fungi</taxon>
        <taxon>Dikarya</taxon>
        <taxon>Ascomycota</taxon>
        <taxon>Saccharomycotina</taxon>
        <taxon>Pichiomycetes</taxon>
        <taxon>Pichiales</taxon>
        <taxon>Pichiaceae</taxon>
        <taxon>Ambrosiozyma</taxon>
    </lineage>
</organism>
<comment type="caution">
    <text evidence="1">The sequence shown here is derived from an EMBL/GenBank/DDBJ whole genome shotgun (WGS) entry which is preliminary data.</text>
</comment>
<evidence type="ECO:0000313" key="2">
    <source>
        <dbReference type="Proteomes" id="UP001165064"/>
    </source>
</evidence>
<evidence type="ECO:0000313" key="1">
    <source>
        <dbReference type="EMBL" id="GMF05975.1"/>
    </source>
</evidence>
<protein>
    <submittedName>
        <fullName evidence="1">Unnamed protein product</fullName>
    </submittedName>
</protein>
<dbReference type="EMBL" id="BSXS01014790">
    <property type="protein sequence ID" value="GMF05975.1"/>
    <property type="molecule type" value="Genomic_DNA"/>
</dbReference>
<reference evidence="1" key="1">
    <citation type="submission" date="2023-04" db="EMBL/GenBank/DDBJ databases">
        <title>Ambrosiozyma monospora NBRC 10751.</title>
        <authorList>
            <person name="Ichikawa N."/>
            <person name="Sato H."/>
            <person name="Tonouchi N."/>
        </authorList>
    </citation>
    <scope>NUCLEOTIDE SEQUENCE</scope>
    <source>
        <strain evidence="1">NBRC 10751</strain>
    </source>
</reference>
<accession>A0ACB5UAX7</accession>
<proteinExistence type="predicted"/>
<name>A0ACB5UAX7_AMBMO</name>